<sequence>MKQNDYDGTKVTSDGNRFVSSTDSLRQLSEQLNGLVSQSNSYMNGENISSATSPELESRFQDLSAALDSSNLTNKQLSSKIEELNQQNQDVMEKLDKERKAFEQKFSKEQSALREQLQVHIQTIGILVSEKSELQTALSFTQQAARQKGGEVEDLVMRLQSTRQRVTELERTLSSLSAQQKQLEKLNKELEKDRDNLRLESLKNSKSSDELKQQNSELSEKLNALLSENAAMKLELGDLHKKLEMAELMIQQFSNQTGVPDANQQLLMALEERDQLGTQLAQMSNSLQQLRAERDQYVEKLKEEGTVWQERVRQLSEQLHTLSEEKESARVQVEQLETRVTELLLASAAEPADTENSATHGPSETEQALQREVEKLQQEFQELQSRYQALVQDNSQLSRLNQEQEERLLELEKTVQRQNEENVDKQQILENMQSDKATISRALTQNRQLKEQLAELQNGFVKLTNENLELTNGCRVSSM</sequence>
<feature type="region of interest" description="Disordered" evidence="3">
    <location>
        <begin position="1"/>
        <end position="24"/>
    </location>
</feature>
<feature type="compositionally biased region" description="Polar residues" evidence="3">
    <location>
        <begin position="10"/>
        <end position="24"/>
    </location>
</feature>
<dbReference type="Pfam" id="PF15070">
    <property type="entry name" value="GOLGA2L5"/>
    <property type="match status" value="1"/>
</dbReference>
<name>A0ABN9CT95_9NEOB</name>
<dbReference type="InterPro" id="IPR024858">
    <property type="entry name" value="GOLGA"/>
</dbReference>
<protein>
    <recommendedName>
        <fullName evidence="4">Golgin subfamily A conserved domain-containing protein</fullName>
    </recommendedName>
</protein>
<feature type="domain" description="Golgin subfamily A conserved" evidence="4">
    <location>
        <begin position="282"/>
        <end position="473"/>
    </location>
</feature>
<feature type="coiled-coil region" evidence="2">
    <location>
        <begin position="67"/>
        <end position="112"/>
    </location>
</feature>
<dbReference type="EMBL" id="CATNWA010012418">
    <property type="protein sequence ID" value="CAI9563429.1"/>
    <property type="molecule type" value="Genomic_DNA"/>
</dbReference>
<gene>
    <name evidence="5" type="ORF">SPARVUS_LOCUS5733649</name>
</gene>
<evidence type="ECO:0000256" key="3">
    <source>
        <dbReference type="SAM" id="MobiDB-lite"/>
    </source>
</evidence>
<evidence type="ECO:0000256" key="2">
    <source>
        <dbReference type="SAM" id="Coils"/>
    </source>
</evidence>
<dbReference type="PANTHER" id="PTHR10881:SF46">
    <property type="entry name" value="GOLGIN SUBFAMILY A MEMBER 2"/>
    <property type="match status" value="1"/>
</dbReference>
<evidence type="ECO:0000259" key="4">
    <source>
        <dbReference type="Pfam" id="PF15070"/>
    </source>
</evidence>
<evidence type="ECO:0000313" key="5">
    <source>
        <dbReference type="EMBL" id="CAI9563429.1"/>
    </source>
</evidence>
<accession>A0ABN9CT95</accession>
<proteinExistence type="predicted"/>
<organism evidence="5 6">
    <name type="scientific">Staurois parvus</name>
    <dbReference type="NCBI Taxonomy" id="386267"/>
    <lineage>
        <taxon>Eukaryota</taxon>
        <taxon>Metazoa</taxon>
        <taxon>Chordata</taxon>
        <taxon>Craniata</taxon>
        <taxon>Vertebrata</taxon>
        <taxon>Euteleostomi</taxon>
        <taxon>Amphibia</taxon>
        <taxon>Batrachia</taxon>
        <taxon>Anura</taxon>
        <taxon>Neobatrachia</taxon>
        <taxon>Ranoidea</taxon>
        <taxon>Ranidae</taxon>
        <taxon>Staurois</taxon>
    </lineage>
</organism>
<reference evidence="5" key="1">
    <citation type="submission" date="2023-05" db="EMBL/GenBank/DDBJ databases">
        <authorList>
            <person name="Stuckert A."/>
        </authorList>
    </citation>
    <scope>NUCLEOTIDE SEQUENCE</scope>
</reference>
<evidence type="ECO:0000313" key="6">
    <source>
        <dbReference type="Proteomes" id="UP001162483"/>
    </source>
</evidence>
<dbReference type="PANTHER" id="PTHR10881">
    <property type="entry name" value="GOLGIN SUBFAMILY A MEMBER-RELATED"/>
    <property type="match status" value="1"/>
</dbReference>
<dbReference type="Proteomes" id="UP001162483">
    <property type="component" value="Unassembled WGS sequence"/>
</dbReference>
<feature type="region of interest" description="Disordered" evidence="3">
    <location>
        <begin position="348"/>
        <end position="368"/>
    </location>
</feature>
<keyword evidence="6" id="KW-1185">Reference proteome</keyword>
<comment type="caution">
    <text evidence="5">The sequence shown here is derived from an EMBL/GenBank/DDBJ whole genome shotgun (WGS) entry which is preliminary data.</text>
</comment>
<feature type="compositionally biased region" description="Polar residues" evidence="3">
    <location>
        <begin position="354"/>
        <end position="368"/>
    </location>
</feature>
<keyword evidence="1 2" id="KW-0175">Coiled coil</keyword>
<dbReference type="InterPro" id="IPR043976">
    <property type="entry name" value="GOLGA_cons_dom"/>
</dbReference>
<evidence type="ECO:0000256" key="1">
    <source>
        <dbReference type="ARBA" id="ARBA00023054"/>
    </source>
</evidence>
<feature type="coiled-coil region" evidence="2">
    <location>
        <begin position="152"/>
        <end position="235"/>
    </location>
</feature>